<dbReference type="GO" id="GO:0006559">
    <property type="term" value="P:L-phenylalanine catabolic process"/>
    <property type="evidence" value="ECO:0007669"/>
    <property type="project" value="TreeGrafter"/>
</dbReference>
<dbReference type="AlphaFoldDB" id="A0A074YQ47"/>
<name>A0A074YQ47_AURSE</name>
<dbReference type="NCBIfam" id="TIGR01262">
    <property type="entry name" value="maiA"/>
    <property type="match status" value="1"/>
</dbReference>
<dbReference type="Gene3D" id="3.40.30.10">
    <property type="entry name" value="Glutaredoxin"/>
    <property type="match status" value="1"/>
</dbReference>
<dbReference type="GO" id="GO:0004364">
    <property type="term" value="F:glutathione transferase activity"/>
    <property type="evidence" value="ECO:0007669"/>
    <property type="project" value="TreeGrafter"/>
</dbReference>
<dbReference type="SFLD" id="SFLDS00019">
    <property type="entry name" value="Glutathione_Transferase_(cytos"/>
    <property type="match status" value="1"/>
</dbReference>
<evidence type="ECO:0000313" key="5">
    <source>
        <dbReference type="Proteomes" id="UP000030641"/>
    </source>
</evidence>
<dbReference type="GO" id="GO:0006749">
    <property type="term" value="P:glutathione metabolic process"/>
    <property type="evidence" value="ECO:0007669"/>
    <property type="project" value="TreeGrafter"/>
</dbReference>
<dbReference type="SUPFAM" id="SSF52833">
    <property type="entry name" value="Thioredoxin-like"/>
    <property type="match status" value="1"/>
</dbReference>
<dbReference type="InterPro" id="IPR004045">
    <property type="entry name" value="Glutathione_S-Trfase_N"/>
</dbReference>
<feature type="domain" description="GST N-terminal" evidence="2">
    <location>
        <begin position="2"/>
        <end position="84"/>
    </location>
</feature>
<dbReference type="Proteomes" id="UP000030641">
    <property type="component" value="Unassembled WGS sequence"/>
</dbReference>
<dbReference type="SFLD" id="SFLDG00358">
    <property type="entry name" value="Main_(cytGST)"/>
    <property type="match status" value="1"/>
</dbReference>
<dbReference type="GO" id="GO:0005739">
    <property type="term" value="C:mitochondrion"/>
    <property type="evidence" value="ECO:0007669"/>
    <property type="project" value="TreeGrafter"/>
</dbReference>
<dbReference type="FunFam" id="1.20.1050.10:FF:000010">
    <property type="entry name" value="Maleylacetoacetate isomerase isoform 1"/>
    <property type="match status" value="1"/>
</dbReference>
<evidence type="ECO:0000313" key="4">
    <source>
        <dbReference type="EMBL" id="KEQ99913.1"/>
    </source>
</evidence>
<evidence type="ECO:0000256" key="1">
    <source>
        <dbReference type="ARBA" id="ARBA00010007"/>
    </source>
</evidence>
<dbReference type="PANTHER" id="PTHR42673:SF4">
    <property type="entry name" value="MALEYLACETOACETATE ISOMERASE"/>
    <property type="match status" value="1"/>
</dbReference>
<dbReference type="HOGENOM" id="CLU_011226_20_1_1"/>
<dbReference type="CDD" id="cd03191">
    <property type="entry name" value="GST_C_Zeta"/>
    <property type="match status" value="1"/>
</dbReference>
<dbReference type="OMA" id="VYNAHRF"/>
<dbReference type="InterPro" id="IPR034330">
    <property type="entry name" value="GST_Zeta_C"/>
</dbReference>
<dbReference type="RefSeq" id="XP_013348266.1">
    <property type="nucleotide sequence ID" value="XM_013492812.1"/>
</dbReference>
<dbReference type="InterPro" id="IPR005955">
    <property type="entry name" value="GST_Zeta"/>
</dbReference>
<dbReference type="PANTHER" id="PTHR42673">
    <property type="entry name" value="MALEYLACETOACETATE ISOMERASE"/>
    <property type="match status" value="1"/>
</dbReference>
<dbReference type="PROSITE" id="PS50404">
    <property type="entry name" value="GST_NTER"/>
    <property type="match status" value="1"/>
</dbReference>
<dbReference type="SUPFAM" id="SSF47616">
    <property type="entry name" value="GST C-terminal domain-like"/>
    <property type="match status" value="1"/>
</dbReference>
<dbReference type="Pfam" id="PF14497">
    <property type="entry name" value="GST_C_3"/>
    <property type="match status" value="1"/>
</dbReference>
<dbReference type="InterPro" id="IPR036282">
    <property type="entry name" value="Glutathione-S-Trfase_C_sf"/>
</dbReference>
<dbReference type="OrthoDB" id="202840at2759"/>
<feature type="domain" description="GST C-terminal" evidence="3">
    <location>
        <begin position="90"/>
        <end position="212"/>
    </location>
</feature>
<reference evidence="4 5" key="1">
    <citation type="journal article" date="2014" name="BMC Genomics">
        <title>Genome sequencing of four Aureobasidium pullulans varieties: biotechnological potential, stress tolerance, and description of new species.</title>
        <authorList>
            <person name="Gostin Ar C."/>
            <person name="Ohm R.A."/>
            <person name="Kogej T."/>
            <person name="Sonjak S."/>
            <person name="Turk M."/>
            <person name="Zajc J."/>
            <person name="Zalar P."/>
            <person name="Grube M."/>
            <person name="Sun H."/>
            <person name="Han J."/>
            <person name="Sharma A."/>
            <person name="Chiniquy J."/>
            <person name="Ngan C.Y."/>
            <person name="Lipzen A."/>
            <person name="Barry K."/>
            <person name="Grigoriev I.V."/>
            <person name="Gunde-Cimerman N."/>
        </authorList>
    </citation>
    <scope>NUCLEOTIDE SEQUENCE [LARGE SCALE GENOMIC DNA]</scope>
    <source>
        <strain evidence="4 5">EXF-2481</strain>
    </source>
</reference>
<dbReference type="InterPro" id="IPR004046">
    <property type="entry name" value="GST_C"/>
</dbReference>
<dbReference type="STRING" id="1043005.A0A074YQ47"/>
<dbReference type="EMBL" id="KL584750">
    <property type="protein sequence ID" value="KEQ99913.1"/>
    <property type="molecule type" value="Genomic_DNA"/>
</dbReference>
<dbReference type="GeneID" id="25369506"/>
<dbReference type="InParanoid" id="A0A074YQ47"/>
<sequence>MSSLTLYEYYRSSCSARLRIALDLKAIEYKAIYVDLNKAEHLKHDYGLKNPSRSVPTLMVDETWGIPQSMAALEYLEEAYPQSNPLLPTDAKSRANVRTLAEIIAIDTQPLTNDTPMKRAEESGADSKQWAQAFTNRGLEAFEKVASKTAGRYSCGDDVTLADVCLVPALWNAEKFEVSLEPYPTICRVYAELKEHASFIRSHWQQQPDCPAELR</sequence>
<protein>
    <recommendedName>
        <fullName evidence="6">Maleylacetoacetate isomerase</fullName>
    </recommendedName>
</protein>
<accession>A0A074YQ47</accession>
<gene>
    <name evidence="4" type="ORF">AUEXF2481DRAFT_61645</name>
</gene>
<evidence type="ECO:0000259" key="3">
    <source>
        <dbReference type="PROSITE" id="PS50405"/>
    </source>
</evidence>
<dbReference type="InterPro" id="IPR036249">
    <property type="entry name" value="Thioredoxin-like_sf"/>
</dbReference>
<evidence type="ECO:0000259" key="2">
    <source>
        <dbReference type="PROSITE" id="PS50404"/>
    </source>
</evidence>
<dbReference type="PROSITE" id="PS50405">
    <property type="entry name" value="GST_CTER"/>
    <property type="match status" value="1"/>
</dbReference>
<keyword evidence="5" id="KW-1185">Reference proteome</keyword>
<proteinExistence type="inferred from homology"/>
<dbReference type="Gene3D" id="1.20.1050.10">
    <property type="match status" value="1"/>
</dbReference>
<dbReference type="Pfam" id="PF13409">
    <property type="entry name" value="GST_N_2"/>
    <property type="match status" value="1"/>
</dbReference>
<organism evidence="4 5">
    <name type="scientific">Aureobasidium subglaciale (strain EXF-2481)</name>
    <name type="common">Aureobasidium pullulans var. subglaciale</name>
    <dbReference type="NCBI Taxonomy" id="1043005"/>
    <lineage>
        <taxon>Eukaryota</taxon>
        <taxon>Fungi</taxon>
        <taxon>Dikarya</taxon>
        <taxon>Ascomycota</taxon>
        <taxon>Pezizomycotina</taxon>
        <taxon>Dothideomycetes</taxon>
        <taxon>Dothideomycetidae</taxon>
        <taxon>Dothideales</taxon>
        <taxon>Saccotheciaceae</taxon>
        <taxon>Aureobasidium</taxon>
    </lineage>
</organism>
<dbReference type="InterPro" id="IPR040079">
    <property type="entry name" value="Glutathione_S-Trfase"/>
</dbReference>
<dbReference type="GO" id="GO:0016034">
    <property type="term" value="F:maleylacetoacetate isomerase activity"/>
    <property type="evidence" value="ECO:0007669"/>
    <property type="project" value="TreeGrafter"/>
</dbReference>
<dbReference type="InterPro" id="IPR010987">
    <property type="entry name" value="Glutathione-S-Trfase_C-like"/>
</dbReference>
<comment type="similarity">
    <text evidence="1">Belongs to the GST superfamily. Zeta family.</text>
</comment>
<evidence type="ECO:0008006" key="6">
    <source>
        <dbReference type="Google" id="ProtNLM"/>
    </source>
</evidence>